<feature type="transmembrane region" description="Helical" evidence="1">
    <location>
        <begin position="194"/>
        <end position="215"/>
    </location>
</feature>
<dbReference type="AlphaFoldDB" id="A0A0J8DTC5"/>
<feature type="non-terminal residue" evidence="2">
    <location>
        <position position="220"/>
    </location>
</feature>
<evidence type="ECO:0008006" key="4">
    <source>
        <dbReference type="Google" id="ProtNLM"/>
    </source>
</evidence>
<dbReference type="Proteomes" id="UP000035740">
    <property type="component" value="Unassembled WGS sequence"/>
</dbReference>
<dbReference type="Gene3D" id="2.10.50.10">
    <property type="entry name" value="Tumor Necrosis Factor Receptor, subunit A, domain 2"/>
    <property type="match status" value="1"/>
</dbReference>
<reference evidence="2 3" key="1">
    <citation type="journal article" date="2014" name="Nature">
        <title>The genome of the recently domesticated crop plant sugar beet (Beta vulgaris).</title>
        <authorList>
            <person name="Dohm J.C."/>
            <person name="Minoche A.E."/>
            <person name="Holtgrawe D."/>
            <person name="Capella-Gutierrez S."/>
            <person name="Zakrzewski F."/>
            <person name="Tafer H."/>
            <person name="Rupp O."/>
            <person name="Sorensen T.R."/>
            <person name="Stracke R."/>
            <person name="Reinhardt R."/>
            <person name="Goesmann A."/>
            <person name="Kraft T."/>
            <person name="Schulz B."/>
            <person name="Stadler P.F."/>
            <person name="Schmidt T."/>
            <person name="Gabaldon T."/>
            <person name="Lehrach H."/>
            <person name="Weisshaar B."/>
            <person name="Himmelbauer H."/>
        </authorList>
    </citation>
    <scope>NUCLEOTIDE SEQUENCE [LARGE SCALE GENOMIC DNA]</scope>
    <source>
        <tissue evidence="2">Taproot</tissue>
    </source>
</reference>
<organism evidence="2 3">
    <name type="scientific">Beta vulgaris subsp. vulgaris</name>
    <name type="common">Beet</name>
    <dbReference type="NCBI Taxonomy" id="3555"/>
    <lineage>
        <taxon>Eukaryota</taxon>
        <taxon>Viridiplantae</taxon>
        <taxon>Streptophyta</taxon>
        <taxon>Embryophyta</taxon>
        <taxon>Tracheophyta</taxon>
        <taxon>Spermatophyta</taxon>
        <taxon>Magnoliopsida</taxon>
        <taxon>eudicotyledons</taxon>
        <taxon>Gunneridae</taxon>
        <taxon>Pentapetalae</taxon>
        <taxon>Caryophyllales</taxon>
        <taxon>Chenopodiaceae</taxon>
        <taxon>Betoideae</taxon>
        <taxon>Beta</taxon>
    </lineage>
</organism>
<evidence type="ECO:0000313" key="3">
    <source>
        <dbReference type="Proteomes" id="UP000035740"/>
    </source>
</evidence>
<evidence type="ECO:0000313" key="2">
    <source>
        <dbReference type="EMBL" id="KMS94015.1"/>
    </source>
</evidence>
<sequence length="220" mass="23755">RSGELTFNKRFWSSNVFVQSSTICALCMEGEFQNATGQIGCYDCAPGSFSQSRGQSECTMAQPGFYQPLAGQSNPLVCWTNTVTNDTLVAQTACYCKKNFIQDENEDYGGNCDTVAGTTFATVLPKDTYQAEVSGYNRSFIKCLNADQCVYGYQFGTCKNPVFTGHLCTTCASGYGRNGEFGCSQCPSPAANRLYLTAAVFVGVILISFMVVSAMQASAQ</sequence>
<dbReference type="EMBL" id="KQ096840">
    <property type="protein sequence ID" value="KMS94015.1"/>
    <property type="molecule type" value="Genomic_DNA"/>
</dbReference>
<protein>
    <recommendedName>
        <fullName evidence="4">Tyrosine-protein kinase ephrin type A/B receptor-like domain-containing protein</fullName>
    </recommendedName>
</protein>
<keyword evidence="1" id="KW-0812">Transmembrane</keyword>
<proteinExistence type="predicted"/>
<dbReference type="Gramene" id="KMS94015">
    <property type="protein sequence ID" value="KMS94015"/>
    <property type="gene ID" value="BVRB_025650"/>
</dbReference>
<name>A0A0J8DTC5_BETVV</name>
<evidence type="ECO:0000256" key="1">
    <source>
        <dbReference type="SAM" id="Phobius"/>
    </source>
</evidence>
<keyword evidence="3" id="KW-1185">Reference proteome</keyword>
<feature type="non-terminal residue" evidence="2">
    <location>
        <position position="1"/>
    </location>
</feature>
<accession>A0A0J8DTC5</accession>
<keyword evidence="1" id="KW-0472">Membrane</keyword>
<dbReference type="OrthoDB" id="413581at2759"/>
<gene>
    <name evidence="2" type="ORF">BVRB_025650</name>
</gene>
<keyword evidence="1" id="KW-1133">Transmembrane helix</keyword>